<protein>
    <submittedName>
        <fullName evidence="3">Uncharacterized protein</fullName>
    </submittedName>
</protein>
<proteinExistence type="predicted"/>
<dbReference type="EMBL" id="FOUZ01000014">
    <property type="protein sequence ID" value="SFN52928.1"/>
    <property type="molecule type" value="Genomic_DNA"/>
</dbReference>
<accession>A0A1I4ZRY5</accession>
<gene>
    <name evidence="3" type="ORF">SAMN05421738_11438</name>
</gene>
<evidence type="ECO:0000256" key="1">
    <source>
        <dbReference type="SAM" id="Phobius"/>
    </source>
</evidence>
<feature type="chain" id="PRO_5011584205" evidence="2">
    <location>
        <begin position="24"/>
        <end position="85"/>
    </location>
</feature>
<evidence type="ECO:0000313" key="4">
    <source>
        <dbReference type="Proteomes" id="UP000199149"/>
    </source>
</evidence>
<keyword evidence="2" id="KW-0732">Signal</keyword>
<dbReference type="OrthoDB" id="1454622at2"/>
<evidence type="ECO:0000256" key="2">
    <source>
        <dbReference type="SAM" id="SignalP"/>
    </source>
</evidence>
<dbReference type="AlphaFoldDB" id="A0A1I4ZRY5"/>
<feature type="transmembrane region" description="Helical" evidence="1">
    <location>
        <begin position="58"/>
        <end position="76"/>
    </location>
</feature>
<organism evidence="3 4">
    <name type="scientific">Algoriella xinjiangensis</name>
    <dbReference type="NCBI Taxonomy" id="684065"/>
    <lineage>
        <taxon>Bacteria</taxon>
        <taxon>Pseudomonadati</taxon>
        <taxon>Bacteroidota</taxon>
        <taxon>Flavobacteriia</taxon>
        <taxon>Flavobacteriales</taxon>
        <taxon>Weeksellaceae</taxon>
        <taxon>Algoriella</taxon>
    </lineage>
</organism>
<keyword evidence="4" id="KW-1185">Reference proteome</keyword>
<name>A0A1I4ZRY5_9FLAO</name>
<evidence type="ECO:0000313" key="3">
    <source>
        <dbReference type="EMBL" id="SFN52928.1"/>
    </source>
</evidence>
<feature type="signal peptide" evidence="2">
    <location>
        <begin position="1"/>
        <end position="23"/>
    </location>
</feature>
<keyword evidence="1" id="KW-1133">Transmembrane helix</keyword>
<dbReference type="Proteomes" id="UP000199149">
    <property type="component" value="Unassembled WGS sequence"/>
</dbReference>
<keyword evidence="1" id="KW-0812">Transmembrane</keyword>
<keyword evidence="1" id="KW-0472">Membrane</keyword>
<dbReference type="RefSeq" id="WP_125113127.1">
    <property type="nucleotide sequence ID" value="NZ_FOUZ01000014.1"/>
</dbReference>
<sequence>MKKLIKTFGICLTMFICSNSFLAAQNDEVEVSFFSGSESSSTDPGGHDAGQDPVTAPIDGYLILLIVAGVFVAYRFRNKLIQNKI</sequence>
<dbReference type="STRING" id="684065.SAMN05421738_11438"/>
<reference evidence="4" key="1">
    <citation type="submission" date="2016-10" db="EMBL/GenBank/DDBJ databases">
        <authorList>
            <person name="Varghese N."/>
            <person name="Submissions S."/>
        </authorList>
    </citation>
    <scope>NUCLEOTIDE SEQUENCE [LARGE SCALE GENOMIC DNA]</scope>
    <source>
        <strain evidence="4">XJ109</strain>
    </source>
</reference>